<keyword evidence="5 10" id="KW-0547">Nucleotide-binding</keyword>
<keyword evidence="6" id="KW-0418">Kinase</keyword>
<dbReference type="Pfam" id="PF00069">
    <property type="entry name" value="Pkinase"/>
    <property type="match status" value="1"/>
</dbReference>
<dbReference type="PROSITE" id="PS00108">
    <property type="entry name" value="PROTEIN_KINASE_ST"/>
    <property type="match status" value="1"/>
</dbReference>
<dbReference type="InterPro" id="IPR008271">
    <property type="entry name" value="Ser/Thr_kinase_AS"/>
</dbReference>
<dbReference type="Proteomes" id="UP001161247">
    <property type="component" value="Chromosome 8"/>
</dbReference>
<feature type="binding site" evidence="10">
    <location>
        <position position="360"/>
    </location>
    <ligand>
        <name>ATP</name>
        <dbReference type="ChEBI" id="CHEBI:30616"/>
    </ligand>
</feature>
<keyword evidence="16" id="KW-1185">Reference proteome</keyword>
<dbReference type="Gene3D" id="1.10.510.10">
    <property type="entry name" value="Transferase(Phosphotransferase) domain 1"/>
    <property type="match status" value="1"/>
</dbReference>
<keyword evidence="2" id="KW-0808">Transferase</keyword>
<feature type="chain" id="PRO_5043471746" evidence="12">
    <location>
        <begin position="28"/>
        <end position="629"/>
    </location>
</feature>
<proteinExistence type="predicted"/>
<dbReference type="InterPro" id="IPR002902">
    <property type="entry name" value="GNK2"/>
</dbReference>
<keyword evidence="8" id="KW-0675">Receptor</keyword>
<feature type="domain" description="Gnk2-homologous" evidence="14">
    <location>
        <begin position="141"/>
        <end position="246"/>
    </location>
</feature>
<keyword evidence="3 12" id="KW-0732">Signal</keyword>
<evidence type="ECO:0000256" key="4">
    <source>
        <dbReference type="ARBA" id="ARBA00022737"/>
    </source>
</evidence>
<dbReference type="AlphaFoldDB" id="A0AAV1E443"/>
<protein>
    <submittedName>
        <fullName evidence="15">OLC1v1015703C2</fullName>
    </submittedName>
</protein>
<dbReference type="PROSITE" id="PS51473">
    <property type="entry name" value="GNK2"/>
    <property type="match status" value="2"/>
</dbReference>
<dbReference type="GO" id="GO:0004674">
    <property type="term" value="F:protein serine/threonine kinase activity"/>
    <property type="evidence" value="ECO:0007669"/>
    <property type="project" value="UniProtKB-KW"/>
</dbReference>
<name>A0AAV1E443_OLDCO</name>
<dbReference type="FunFam" id="3.30.430.20:FF:000017">
    <property type="entry name" value="Cysteine-rich receptor-like protein kinase 2"/>
    <property type="match status" value="1"/>
</dbReference>
<dbReference type="SMART" id="SM00220">
    <property type="entry name" value="S_TKc"/>
    <property type="match status" value="1"/>
</dbReference>
<keyword evidence="4" id="KW-0677">Repeat</keyword>
<evidence type="ECO:0000256" key="3">
    <source>
        <dbReference type="ARBA" id="ARBA00022729"/>
    </source>
</evidence>
<dbReference type="Gene3D" id="3.30.430.20">
    <property type="entry name" value="Gnk2 domain, C-X8-C-X2-C motif"/>
    <property type="match status" value="2"/>
</dbReference>
<feature type="signal peptide" evidence="12">
    <location>
        <begin position="1"/>
        <end position="27"/>
    </location>
</feature>
<sequence length="629" mass="70218">MGSYWSFRLMVMVALLTVSITFKSANSDPQITLLNEGCNTKYRADNITNFGINFNKSLADLRNQISGGNTHFATAQEVWTSDPVFVLFQCRDYLSIADCVSCFDTASSQIQECYPHNGARFLYDGCYLRQEASFFFDQATNSGNGQICGNQTASQPTDFQTQAEALLQDLKLATPQMEGFFAASKRQLGNGSDAVYAVAQCTETVSKSGCEFCLKQVYDYIDVCLPNTDGRGFDAGCFMRYSATPFFADNQTTNIIPYLRAKGGNSNKRKTIILGAVVGVGLLLVILAFLLWHQLYRKTKKIEKSNIFGTTEIRGPVTYNYKVLKSATRNFSEENKLGEGGFSEVYKATMRNGKVVAVKKLNINFGKAKADFGSEVRLISNVHHRNLVRLLGYANKGAELLLVYEYMANGSLDRFLYGEKRGHLDWKKRFDIIFGIAKGLAYLHEQFHVCIIHRDIKSSNILLDDDFQPKIADFGLAKLLPEDRTHLSTGFAGTLGYVAPEYAVHGHLSEKVDTYGFGIVILEIISGRRSNNTAVAPLSVSLLDQAWKLYESKTHLQLVDKTLDPKDYDAAEVKRVIDIALICTQSQPSERPTMSEVVIMLSSDHSIEECRRSNSNISSDTKLYIEETH</sequence>
<dbReference type="SUPFAM" id="SSF56112">
    <property type="entry name" value="Protein kinase-like (PK-like)"/>
    <property type="match status" value="1"/>
</dbReference>
<reference evidence="15" key="1">
    <citation type="submission" date="2023-03" db="EMBL/GenBank/DDBJ databases">
        <authorList>
            <person name="Julca I."/>
        </authorList>
    </citation>
    <scope>NUCLEOTIDE SEQUENCE</scope>
</reference>
<dbReference type="FunFam" id="3.30.200.20:FF:000162">
    <property type="entry name" value="Adenine nucleotide alpha hydrolase-like domain kinase"/>
    <property type="match status" value="1"/>
</dbReference>
<dbReference type="InterPro" id="IPR011009">
    <property type="entry name" value="Kinase-like_dom_sf"/>
</dbReference>
<evidence type="ECO:0000256" key="7">
    <source>
        <dbReference type="ARBA" id="ARBA00022840"/>
    </source>
</evidence>
<keyword evidence="11" id="KW-0812">Transmembrane</keyword>
<dbReference type="Gene3D" id="3.30.200.20">
    <property type="entry name" value="Phosphorylase Kinase, domain 1"/>
    <property type="match status" value="1"/>
</dbReference>
<evidence type="ECO:0000256" key="6">
    <source>
        <dbReference type="ARBA" id="ARBA00022777"/>
    </source>
</evidence>
<dbReference type="EMBL" id="OX459125">
    <property type="protein sequence ID" value="CAI9114885.1"/>
    <property type="molecule type" value="Genomic_DNA"/>
</dbReference>
<evidence type="ECO:0000259" key="14">
    <source>
        <dbReference type="PROSITE" id="PS51473"/>
    </source>
</evidence>
<keyword evidence="7 10" id="KW-0067">ATP-binding</keyword>
<evidence type="ECO:0000313" key="16">
    <source>
        <dbReference type="Proteomes" id="UP001161247"/>
    </source>
</evidence>
<dbReference type="InterPro" id="IPR000719">
    <property type="entry name" value="Prot_kinase_dom"/>
</dbReference>
<feature type="transmembrane region" description="Helical" evidence="11">
    <location>
        <begin position="272"/>
        <end position="292"/>
    </location>
</feature>
<gene>
    <name evidence="15" type="ORF">OLC1_LOCUS21511</name>
</gene>
<evidence type="ECO:0000256" key="1">
    <source>
        <dbReference type="ARBA" id="ARBA00022527"/>
    </source>
</evidence>
<feature type="domain" description="Protein kinase" evidence="13">
    <location>
        <begin position="331"/>
        <end position="608"/>
    </location>
</feature>
<dbReference type="PANTHER" id="PTHR47973">
    <property type="entry name" value="CYSTEINE-RICH RECEPTOR-LIKE PROTEIN KINASE 3"/>
    <property type="match status" value="1"/>
</dbReference>
<dbReference type="GO" id="GO:0005524">
    <property type="term" value="F:ATP binding"/>
    <property type="evidence" value="ECO:0007669"/>
    <property type="project" value="UniProtKB-UniRule"/>
</dbReference>
<dbReference type="Pfam" id="PF01657">
    <property type="entry name" value="Stress-antifung"/>
    <property type="match status" value="2"/>
</dbReference>
<dbReference type="CDD" id="cd14066">
    <property type="entry name" value="STKc_IRAK"/>
    <property type="match status" value="1"/>
</dbReference>
<keyword evidence="9" id="KW-0325">Glycoprotein</keyword>
<keyword evidence="11" id="KW-0472">Membrane</keyword>
<evidence type="ECO:0000256" key="12">
    <source>
        <dbReference type="SAM" id="SignalP"/>
    </source>
</evidence>
<dbReference type="InterPro" id="IPR017441">
    <property type="entry name" value="Protein_kinase_ATP_BS"/>
</dbReference>
<evidence type="ECO:0000256" key="10">
    <source>
        <dbReference type="PROSITE-ProRule" id="PRU10141"/>
    </source>
</evidence>
<feature type="domain" description="Gnk2-homologous" evidence="14">
    <location>
        <begin position="31"/>
        <end position="135"/>
    </location>
</feature>
<keyword evidence="11" id="KW-1133">Transmembrane helix</keyword>
<evidence type="ECO:0000256" key="11">
    <source>
        <dbReference type="SAM" id="Phobius"/>
    </source>
</evidence>
<dbReference type="InterPro" id="IPR052059">
    <property type="entry name" value="CR_Ser/Thr_kinase"/>
</dbReference>
<evidence type="ECO:0000256" key="9">
    <source>
        <dbReference type="ARBA" id="ARBA00023180"/>
    </source>
</evidence>
<evidence type="ECO:0000256" key="8">
    <source>
        <dbReference type="ARBA" id="ARBA00023170"/>
    </source>
</evidence>
<evidence type="ECO:0000256" key="2">
    <source>
        <dbReference type="ARBA" id="ARBA00022679"/>
    </source>
</evidence>
<evidence type="ECO:0000256" key="5">
    <source>
        <dbReference type="ARBA" id="ARBA00022741"/>
    </source>
</evidence>
<dbReference type="InterPro" id="IPR038408">
    <property type="entry name" value="GNK2_sf"/>
</dbReference>
<dbReference type="CDD" id="cd23509">
    <property type="entry name" value="Gnk2-like"/>
    <property type="match status" value="2"/>
</dbReference>
<accession>A0AAV1E443</accession>
<evidence type="ECO:0000313" key="15">
    <source>
        <dbReference type="EMBL" id="CAI9114885.1"/>
    </source>
</evidence>
<keyword evidence="1" id="KW-0723">Serine/threonine-protein kinase</keyword>
<evidence type="ECO:0000259" key="13">
    <source>
        <dbReference type="PROSITE" id="PS50011"/>
    </source>
</evidence>
<dbReference type="PROSITE" id="PS00107">
    <property type="entry name" value="PROTEIN_KINASE_ATP"/>
    <property type="match status" value="1"/>
</dbReference>
<organism evidence="15 16">
    <name type="scientific">Oldenlandia corymbosa var. corymbosa</name>
    <dbReference type="NCBI Taxonomy" id="529605"/>
    <lineage>
        <taxon>Eukaryota</taxon>
        <taxon>Viridiplantae</taxon>
        <taxon>Streptophyta</taxon>
        <taxon>Embryophyta</taxon>
        <taxon>Tracheophyta</taxon>
        <taxon>Spermatophyta</taxon>
        <taxon>Magnoliopsida</taxon>
        <taxon>eudicotyledons</taxon>
        <taxon>Gunneridae</taxon>
        <taxon>Pentapetalae</taxon>
        <taxon>asterids</taxon>
        <taxon>lamiids</taxon>
        <taxon>Gentianales</taxon>
        <taxon>Rubiaceae</taxon>
        <taxon>Rubioideae</taxon>
        <taxon>Spermacoceae</taxon>
        <taxon>Hedyotis-Oldenlandia complex</taxon>
        <taxon>Oldenlandia</taxon>
    </lineage>
</organism>
<dbReference type="FunFam" id="1.10.510.10:FF:000336">
    <property type="entry name" value="Cysteine-rich receptor-like protein kinase 2"/>
    <property type="match status" value="1"/>
</dbReference>
<dbReference type="PROSITE" id="PS50011">
    <property type="entry name" value="PROTEIN_KINASE_DOM"/>
    <property type="match status" value="1"/>
</dbReference>